<reference evidence="2 3" key="1">
    <citation type="submission" date="2021-03" db="EMBL/GenBank/DDBJ databases">
        <title>Whole genome sequence of Jiella sp. MQZ13P-4.</title>
        <authorList>
            <person name="Tuo L."/>
        </authorList>
    </citation>
    <scope>NUCLEOTIDE SEQUENCE [LARGE SCALE GENOMIC DNA]</scope>
    <source>
        <strain evidence="2 3">MQZ13P-4</strain>
    </source>
</reference>
<dbReference type="InterPro" id="IPR002539">
    <property type="entry name" value="MaoC-like_dom"/>
</dbReference>
<evidence type="ECO:0000313" key="3">
    <source>
        <dbReference type="Proteomes" id="UP000664288"/>
    </source>
</evidence>
<evidence type="ECO:0000259" key="1">
    <source>
        <dbReference type="Pfam" id="PF01575"/>
    </source>
</evidence>
<dbReference type="Proteomes" id="UP000664288">
    <property type="component" value="Unassembled WGS sequence"/>
</dbReference>
<keyword evidence="3" id="KW-1185">Reference proteome</keyword>
<dbReference type="PANTHER" id="PTHR43664:SF1">
    <property type="entry name" value="BETA-METHYLMALYL-COA DEHYDRATASE"/>
    <property type="match status" value="1"/>
</dbReference>
<dbReference type="InterPro" id="IPR052342">
    <property type="entry name" value="MCH/BMMD"/>
</dbReference>
<proteinExistence type="predicted"/>
<feature type="domain" description="MaoC-like" evidence="1">
    <location>
        <begin position="20"/>
        <end position="131"/>
    </location>
</feature>
<dbReference type="Pfam" id="PF01575">
    <property type="entry name" value="MaoC_dehydratas"/>
    <property type="match status" value="1"/>
</dbReference>
<dbReference type="Gene3D" id="3.10.129.10">
    <property type="entry name" value="Hotdog Thioesterase"/>
    <property type="match status" value="1"/>
</dbReference>
<name>A0ABS3J3J2_9HYPH</name>
<dbReference type="SUPFAM" id="SSF54637">
    <property type="entry name" value="Thioesterase/thiol ester dehydrase-isomerase"/>
    <property type="match status" value="1"/>
</dbReference>
<protein>
    <submittedName>
        <fullName evidence="2">Dehydratase</fullName>
    </submittedName>
</protein>
<dbReference type="PANTHER" id="PTHR43664">
    <property type="entry name" value="MONOAMINE OXIDASE-RELATED"/>
    <property type="match status" value="1"/>
</dbReference>
<gene>
    <name evidence="2" type="ORF">J1C47_11305</name>
</gene>
<sequence length="150" mass="16209">MQSADSANFYVAIGDEASFSKTIGESDVYLYAGITGDFSPNHINEAEMRSTAYGRRMAHGAMLIGFMSTTSTIVAERAGRIDAPESPVSLGYDRIRFVAPVFIGDTITVTYRVAALDLEKRRATSEVTIVNEAGDVVAVGQHILKWVARG</sequence>
<dbReference type="InterPro" id="IPR029069">
    <property type="entry name" value="HotDog_dom_sf"/>
</dbReference>
<evidence type="ECO:0000313" key="2">
    <source>
        <dbReference type="EMBL" id="MBO0904229.1"/>
    </source>
</evidence>
<comment type="caution">
    <text evidence="2">The sequence shown here is derived from an EMBL/GenBank/DDBJ whole genome shotgun (WGS) entry which is preliminary data.</text>
</comment>
<organism evidence="2 3">
    <name type="scientific">Jiella sonneratiae</name>
    <dbReference type="NCBI Taxonomy" id="2816856"/>
    <lineage>
        <taxon>Bacteria</taxon>
        <taxon>Pseudomonadati</taxon>
        <taxon>Pseudomonadota</taxon>
        <taxon>Alphaproteobacteria</taxon>
        <taxon>Hyphomicrobiales</taxon>
        <taxon>Aurantimonadaceae</taxon>
        <taxon>Jiella</taxon>
    </lineage>
</organism>
<dbReference type="EMBL" id="JAFMPY010000010">
    <property type="protein sequence ID" value="MBO0904229.1"/>
    <property type="molecule type" value="Genomic_DNA"/>
</dbReference>
<accession>A0ABS3J3J2</accession>